<dbReference type="EMBL" id="FXZM01000027">
    <property type="protein sequence ID" value="SMY13273.1"/>
    <property type="molecule type" value="Genomic_DNA"/>
</dbReference>
<feature type="compositionally biased region" description="Polar residues" evidence="2">
    <location>
        <begin position="1"/>
        <end position="20"/>
    </location>
</feature>
<evidence type="ECO:0000256" key="2">
    <source>
        <dbReference type="SAM" id="MobiDB-lite"/>
    </source>
</evidence>
<dbReference type="InterPro" id="IPR021235">
    <property type="entry name" value="DUF2637"/>
</dbReference>
<dbReference type="Proteomes" id="UP000234462">
    <property type="component" value="Unassembled WGS sequence"/>
</dbReference>
<name>A0A2H1L9X6_9MICO</name>
<reference evidence="5" key="1">
    <citation type="submission" date="2017-03" db="EMBL/GenBank/DDBJ databases">
        <authorList>
            <person name="Monnet C."/>
        </authorList>
    </citation>
    <scope>NUCLEOTIDE SEQUENCE [LARGE SCALE GENOMIC DNA]</scope>
    <source>
        <strain evidence="5">SJ5-8</strain>
    </source>
</reference>
<feature type="transmembrane region" description="Helical" evidence="3">
    <location>
        <begin position="157"/>
        <end position="179"/>
    </location>
</feature>
<feature type="transmembrane region" description="Helical" evidence="3">
    <location>
        <begin position="88"/>
        <end position="111"/>
    </location>
</feature>
<feature type="compositionally biased region" description="Low complexity" evidence="2">
    <location>
        <begin position="39"/>
        <end position="60"/>
    </location>
</feature>
<accession>A0A2H1L9X6</accession>
<keyword evidence="3" id="KW-0472">Membrane</keyword>
<feature type="coiled-coil region" evidence="1">
    <location>
        <begin position="221"/>
        <end position="279"/>
    </location>
</feature>
<feature type="region of interest" description="Disordered" evidence="2">
    <location>
        <begin position="303"/>
        <end position="393"/>
    </location>
</feature>
<organism evidence="4 5">
    <name type="scientific">Brevibacterium jeotgali</name>
    <dbReference type="NCBI Taxonomy" id="1262550"/>
    <lineage>
        <taxon>Bacteria</taxon>
        <taxon>Bacillati</taxon>
        <taxon>Actinomycetota</taxon>
        <taxon>Actinomycetes</taxon>
        <taxon>Micrococcales</taxon>
        <taxon>Brevibacteriaceae</taxon>
        <taxon>Brevibacterium</taxon>
    </lineage>
</organism>
<sequence>MTAGTTRWLSNEQTNGTSEHVSLPQADEGRGNAVAPISGRNDATTTGTGDARGISITDRGTGQGTGDGAPSSLRATKSSRINPDDPRFIRTITAGVAFAGLVAFAISFVALMEVAAWLGLPEWMHWSVPAFIDTGILVYAGSVLIHKARGERTWPSWLMLGVFTGLSIVANTAHALAYGDTSGESWQPIVGAVIAGMVPVAVFTATEQLSRVAVEDPISRRRELQAEAEWHAEQADRERNRLEMEAQREQAAQAAAIAREEHETKLAVLRAQRDAQVERAAVLAAEGQLELPTVSRPLHLVAAQETHGARPSSEPSGGRSSGTSGEDLDDLAAFVAQRTAGGEDTSGADLAREFGFSDKTGRRRLAKLREERPDVFTEAPADDGAVGTGHRGS</sequence>
<evidence type="ECO:0000313" key="5">
    <source>
        <dbReference type="Proteomes" id="UP000234462"/>
    </source>
</evidence>
<proteinExistence type="predicted"/>
<keyword evidence="1" id="KW-0175">Coiled coil</keyword>
<keyword evidence="3" id="KW-0812">Transmembrane</keyword>
<feature type="compositionally biased region" description="Basic and acidic residues" evidence="2">
    <location>
        <begin position="350"/>
        <end position="360"/>
    </location>
</feature>
<evidence type="ECO:0008006" key="6">
    <source>
        <dbReference type="Google" id="ProtNLM"/>
    </source>
</evidence>
<dbReference type="AlphaFoldDB" id="A0A2H1L9X6"/>
<feature type="transmembrane region" description="Helical" evidence="3">
    <location>
        <begin position="123"/>
        <end position="145"/>
    </location>
</feature>
<gene>
    <name evidence="4" type="ORF">BJEO58_02885</name>
</gene>
<feature type="region of interest" description="Disordered" evidence="2">
    <location>
        <begin position="1"/>
        <end position="80"/>
    </location>
</feature>
<keyword evidence="3" id="KW-1133">Transmembrane helix</keyword>
<feature type="transmembrane region" description="Helical" evidence="3">
    <location>
        <begin position="185"/>
        <end position="205"/>
    </location>
</feature>
<evidence type="ECO:0000313" key="4">
    <source>
        <dbReference type="EMBL" id="SMY13273.1"/>
    </source>
</evidence>
<dbReference type="Pfam" id="PF10935">
    <property type="entry name" value="DUF2637"/>
    <property type="match status" value="1"/>
</dbReference>
<evidence type="ECO:0000256" key="3">
    <source>
        <dbReference type="SAM" id="Phobius"/>
    </source>
</evidence>
<dbReference type="RefSeq" id="WP_246076027.1">
    <property type="nucleotide sequence ID" value="NZ_FXZM01000027.1"/>
</dbReference>
<feature type="compositionally biased region" description="Low complexity" evidence="2">
    <location>
        <begin position="310"/>
        <end position="325"/>
    </location>
</feature>
<keyword evidence="5" id="KW-1185">Reference proteome</keyword>
<evidence type="ECO:0000256" key="1">
    <source>
        <dbReference type="SAM" id="Coils"/>
    </source>
</evidence>
<protein>
    <recommendedName>
        <fullName evidence="6">DUF2637 domain-containing protein</fullName>
    </recommendedName>
</protein>